<dbReference type="EMBL" id="GBRH01190899">
    <property type="protein sequence ID" value="JAE06997.1"/>
    <property type="molecule type" value="Transcribed_RNA"/>
</dbReference>
<protein>
    <submittedName>
        <fullName evidence="1">Uncharacterized protein</fullName>
    </submittedName>
</protein>
<reference evidence="1" key="1">
    <citation type="submission" date="2014-09" db="EMBL/GenBank/DDBJ databases">
        <authorList>
            <person name="Magalhaes I.L.F."/>
            <person name="Oliveira U."/>
            <person name="Santos F.R."/>
            <person name="Vidigal T.H.D.A."/>
            <person name="Brescovit A.D."/>
            <person name="Santos A.J."/>
        </authorList>
    </citation>
    <scope>NUCLEOTIDE SEQUENCE</scope>
    <source>
        <tissue evidence="1">Shoot tissue taken approximately 20 cm above the soil surface</tissue>
    </source>
</reference>
<reference evidence="1" key="2">
    <citation type="journal article" date="2015" name="Data Brief">
        <title>Shoot transcriptome of the giant reed, Arundo donax.</title>
        <authorList>
            <person name="Barrero R.A."/>
            <person name="Guerrero F.D."/>
            <person name="Moolhuijzen P."/>
            <person name="Goolsby J.A."/>
            <person name="Tidwell J."/>
            <person name="Bellgard S.E."/>
            <person name="Bellgard M.I."/>
        </authorList>
    </citation>
    <scope>NUCLEOTIDE SEQUENCE</scope>
    <source>
        <tissue evidence="1">Shoot tissue taken approximately 20 cm above the soil surface</tissue>
    </source>
</reference>
<name>A0A0A9F3T5_ARUDO</name>
<evidence type="ECO:0000313" key="1">
    <source>
        <dbReference type="EMBL" id="JAE06997.1"/>
    </source>
</evidence>
<proteinExistence type="predicted"/>
<accession>A0A0A9F3T5</accession>
<organism evidence="1">
    <name type="scientific">Arundo donax</name>
    <name type="common">Giant reed</name>
    <name type="synonym">Donax arundinaceus</name>
    <dbReference type="NCBI Taxonomy" id="35708"/>
    <lineage>
        <taxon>Eukaryota</taxon>
        <taxon>Viridiplantae</taxon>
        <taxon>Streptophyta</taxon>
        <taxon>Embryophyta</taxon>
        <taxon>Tracheophyta</taxon>
        <taxon>Spermatophyta</taxon>
        <taxon>Magnoliopsida</taxon>
        <taxon>Liliopsida</taxon>
        <taxon>Poales</taxon>
        <taxon>Poaceae</taxon>
        <taxon>PACMAD clade</taxon>
        <taxon>Arundinoideae</taxon>
        <taxon>Arundineae</taxon>
        <taxon>Arundo</taxon>
    </lineage>
</organism>
<dbReference type="AlphaFoldDB" id="A0A0A9F3T5"/>
<sequence length="30" mass="3401">MDNNKTVKTSPLNHWFTLHLIGGLFCKDGL</sequence>